<gene>
    <name evidence="4" type="ORF">ACFY35_13940</name>
</gene>
<comment type="caution">
    <text evidence="4">The sequence shown here is derived from an EMBL/GenBank/DDBJ whole genome shotgun (WGS) entry which is preliminary data.</text>
</comment>
<dbReference type="InterPro" id="IPR000620">
    <property type="entry name" value="EamA_dom"/>
</dbReference>
<organism evidence="4 5">
    <name type="scientific">Paractinoplanes globisporus</name>
    <dbReference type="NCBI Taxonomy" id="113565"/>
    <lineage>
        <taxon>Bacteria</taxon>
        <taxon>Bacillati</taxon>
        <taxon>Actinomycetota</taxon>
        <taxon>Actinomycetes</taxon>
        <taxon>Micromonosporales</taxon>
        <taxon>Micromonosporaceae</taxon>
        <taxon>Paractinoplanes</taxon>
    </lineage>
</organism>
<feature type="domain" description="EamA" evidence="3">
    <location>
        <begin position="3"/>
        <end position="129"/>
    </location>
</feature>
<dbReference type="SUPFAM" id="SSF103481">
    <property type="entry name" value="Multidrug resistance efflux transporter EmrE"/>
    <property type="match status" value="1"/>
</dbReference>
<keyword evidence="2" id="KW-0472">Membrane</keyword>
<evidence type="ECO:0000313" key="4">
    <source>
        <dbReference type="EMBL" id="MFF5290541.1"/>
    </source>
</evidence>
<keyword evidence="5" id="KW-1185">Reference proteome</keyword>
<sequence length="272" mass="27539">MTAAAGAAVAWGVSDFLAGVLARRTPVLTILIGSKIAAMLLVLVVAAVRAVPPVRDERLWLAVAAGLAGLPAMGLLYRAMRDGSPAVVAPVAAIAALVPAGWGLLHGERLGALAGLGVATGLAGVTMASWPVAGAALCPRRRAASLCAPAAALGFGAYFVLLHEAGEADQFWALAVTRITEGVGALLLAVALRRCDRTLLRAPIVVVGASDVLADAAFVVAAAAALTPASVVASLYPAVTLLLNRSVLRERLHTVHLYGVVTALFAVACLAR</sequence>
<protein>
    <submittedName>
        <fullName evidence="4">EamA family transporter</fullName>
    </submittedName>
</protein>
<evidence type="ECO:0000256" key="1">
    <source>
        <dbReference type="ARBA" id="ARBA00007362"/>
    </source>
</evidence>
<reference evidence="4 5" key="1">
    <citation type="submission" date="2024-10" db="EMBL/GenBank/DDBJ databases">
        <title>The Natural Products Discovery Center: Release of the First 8490 Sequenced Strains for Exploring Actinobacteria Biosynthetic Diversity.</title>
        <authorList>
            <person name="Kalkreuter E."/>
            <person name="Kautsar S.A."/>
            <person name="Yang D."/>
            <person name="Bader C.D."/>
            <person name="Teijaro C.N."/>
            <person name="Fluegel L."/>
            <person name="Davis C.M."/>
            <person name="Simpson J.R."/>
            <person name="Lauterbach L."/>
            <person name="Steele A.D."/>
            <person name="Gui C."/>
            <person name="Meng S."/>
            <person name="Li G."/>
            <person name="Viehrig K."/>
            <person name="Ye F."/>
            <person name="Su P."/>
            <person name="Kiefer A.F."/>
            <person name="Nichols A."/>
            <person name="Cepeda A.J."/>
            <person name="Yan W."/>
            <person name="Fan B."/>
            <person name="Jiang Y."/>
            <person name="Adhikari A."/>
            <person name="Zheng C.-J."/>
            <person name="Schuster L."/>
            <person name="Cowan T.M."/>
            <person name="Smanski M.J."/>
            <person name="Chevrette M.G."/>
            <person name="De Carvalho L.P.S."/>
            <person name="Shen B."/>
        </authorList>
    </citation>
    <scope>NUCLEOTIDE SEQUENCE [LARGE SCALE GENOMIC DNA]</scope>
    <source>
        <strain evidence="4 5">NPDC000087</strain>
    </source>
</reference>
<keyword evidence="2" id="KW-1133">Transmembrane helix</keyword>
<feature type="transmembrane region" description="Helical" evidence="2">
    <location>
        <begin position="86"/>
        <end position="105"/>
    </location>
</feature>
<comment type="similarity">
    <text evidence="1">Belongs to the EamA transporter family.</text>
</comment>
<dbReference type="InterPro" id="IPR037185">
    <property type="entry name" value="EmrE-like"/>
</dbReference>
<evidence type="ECO:0000313" key="5">
    <source>
        <dbReference type="Proteomes" id="UP001602245"/>
    </source>
</evidence>
<feature type="transmembrane region" description="Helical" evidence="2">
    <location>
        <begin position="59"/>
        <end position="80"/>
    </location>
</feature>
<accession>A0ABW6WCA4</accession>
<feature type="transmembrane region" description="Helical" evidence="2">
    <location>
        <begin position="212"/>
        <end position="235"/>
    </location>
</feature>
<keyword evidence="2" id="KW-0812">Transmembrane</keyword>
<dbReference type="EMBL" id="JBIAZU010000002">
    <property type="protein sequence ID" value="MFF5290541.1"/>
    <property type="molecule type" value="Genomic_DNA"/>
</dbReference>
<name>A0ABW6WCA4_9ACTN</name>
<evidence type="ECO:0000256" key="2">
    <source>
        <dbReference type="SAM" id="Phobius"/>
    </source>
</evidence>
<feature type="transmembrane region" description="Helical" evidence="2">
    <location>
        <begin position="171"/>
        <end position="192"/>
    </location>
</feature>
<dbReference type="Pfam" id="PF00892">
    <property type="entry name" value="EamA"/>
    <property type="match status" value="1"/>
</dbReference>
<proteinExistence type="inferred from homology"/>
<feature type="transmembrane region" description="Helical" evidence="2">
    <location>
        <begin position="112"/>
        <end position="133"/>
    </location>
</feature>
<dbReference type="Proteomes" id="UP001602245">
    <property type="component" value="Unassembled WGS sequence"/>
</dbReference>
<dbReference type="RefSeq" id="WP_157295577.1">
    <property type="nucleotide sequence ID" value="NZ_JBIAZU010000002.1"/>
</dbReference>
<evidence type="ECO:0000259" key="3">
    <source>
        <dbReference type="Pfam" id="PF00892"/>
    </source>
</evidence>
<feature type="transmembrane region" description="Helical" evidence="2">
    <location>
        <begin position="255"/>
        <end position="271"/>
    </location>
</feature>
<feature type="transmembrane region" description="Helical" evidence="2">
    <location>
        <begin position="32"/>
        <end position="52"/>
    </location>
</feature>